<dbReference type="RefSeq" id="WP_281045341.1">
    <property type="nucleotide sequence ID" value="NZ_JARYGZ010000002.1"/>
</dbReference>
<comment type="caution">
    <text evidence="2">The sequence shown here is derived from an EMBL/GenBank/DDBJ whole genome shotgun (WGS) entry which is preliminary data.</text>
</comment>
<gene>
    <name evidence="2" type="ORF">QGN17_14675</name>
</gene>
<dbReference type="Pfam" id="PF13455">
    <property type="entry name" value="MUG113"/>
    <property type="match status" value="1"/>
</dbReference>
<organism evidence="2 3">
    <name type="scientific">Sphingomonas oryzagri</name>
    <dbReference type="NCBI Taxonomy" id="3042314"/>
    <lineage>
        <taxon>Bacteria</taxon>
        <taxon>Pseudomonadati</taxon>
        <taxon>Pseudomonadota</taxon>
        <taxon>Alphaproteobacteria</taxon>
        <taxon>Sphingomonadales</taxon>
        <taxon>Sphingomonadaceae</taxon>
        <taxon>Sphingomonas</taxon>
    </lineage>
</organism>
<sequence length="396" mass="43485">MARSTAAFYEALDELIAAGDDLFVPVVKPSRTPADDQSRLFLEVVAFRERTGRAPDRNARAPDEMRLGVRLDSFRKDAAKVGKLRHLDQYGLLDAPMAAAVSEAAPASLDDLIAAGDDLLSTPDDHIFDFRETPVPQPKAETDTIAERTVCKDFEAFRPIFDECIADIANGARATVPTSSTYQIGVGDMFIVDGALAYIAEVDRHTRNDRDDARLRIIYDNGTESDHLLRSFGKALYRAENSRRVLTTDAGDLFKDAKPAVTGCVYVARTLSTNPALADLADHIVKIGSTTETAAGRIAGAASDPTFLLAEARIVDEYETRGVPPKKIEGLLHRFFGAACVDVRLPDRFGRSVDPREWFLVSRVSVEQAMRLIATKSLHLYRYDVGQDQIVPLAEA</sequence>
<accession>A0ABT6N4Q6</accession>
<dbReference type="EMBL" id="JARYGZ010000002">
    <property type="protein sequence ID" value="MDH7639978.1"/>
    <property type="molecule type" value="Genomic_DNA"/>
</dbReference>
<dbReference type="InterPro" id="IPR018306">
    <property type="entry name" value="Phage_T5_Orf172_DNA-bd"/>
</dbReference>
<dbReference type="Proteomes" id="UP001160625">
    <property type="component" value="Unassembled WGS sequence"/>
</dbReference>
<evidence type="ECO:0000313" key="2">
    <source>
        <dbReference type="EMBL" id="MDH7639978.1"/>
    </source>
</evidence>
<keyword evidence="3" id="KW-1185">Reference proteome</keyword>
<name>A0ABT6N4Q6_9SPHN</name>
<reference evidence="2" key="1">
    <citation type="submission" date="2023-04" db="EMBL/GenBank/DDBJ databases">
        <title>Sphingomonas sp. MAHUQ-71 isolated from rice field.</title>
        <authorList>
            <person name="Huq M.A."/>
        </authorList>
    </citation>
    <scope>NUCLEOTIDE SEQUENCE</scope>
    <source>
        <strain evidence="2">MAHUQ-71</strain>
    </source>
</reference>
<evidence type="ECO:0000259" key="1">
    <source>
        <dbReference type="SMART" id="SM00974"/>
    </source>
</evidence>
<feature type="domain" description="Bacteriophage T5 Orf172 DNA-binding" evidence="1">
    <location>
        <begin position="279"/>
        <end position="373"/>
    </location>
</feature>
<evidence type="ECO:0000313" key="3">
    <source>
        <dbReference type="Proteomes" id="UP001160625"/>
    </source>
</evidence>
<proteinExistence type="predicted"/>
<protein>
    <submittedName>
        <fullName evidence="2">GIY-YIG nuclease family protein</fullName>
    </submittedName>
</protein>
<dbReference type="SMART" id="SM00974">
    <property type="entry name" value="T5orf172"/>
    <property type="match status" value="1"/>
</dbReference>